<evidence type="ECO:0008006" key="10">
    <source>
        <dbReference type="Google" id="ProtNLM"/>
    </source>
</evidence>
<dbReference type="Proteomes" id="UP000594121">
    <property type="component" value="Chromosome"/>
</dbReference>
<feature type="transmembrane region" description="Helical" evidence="7">
    <location>
        <begin position="16"/>
        <end position="36"/>
    </location>
</feature>
<keyword evidence="9" id="KW-1185">Reference proteome</keyword>
<evidence type="ECO:0000313" key="9">
    <source>
        <dbReference type="Proteomes" id="UP000594121"/>
    </source>
</evidence>
<feature type="transmembrane region" description="Helical" evidence="7">
    <location>
        <begin position="207"/>
        <end position="226"/>
    </location>
</feature>
<dbReference type="InterPro" id="IPR011701">
    <property type="entry name" value="MFS"/>
</dbReference>
<dbReference type="SUPFAM" id="SSF103473">
    <property type="entry name" value="MFS general substrate transporter"/>
    <property type="match status" value="1"/>
</dbReference>
<dbReference type="GO" id="GO:0005886">
    <property type="term" value="C:plasma membrane"/>
    <property type="evidence" value="ECO:0007669"/>
    <property type="project" value="UniProtKB-SubCell"/>
</dbReference>
<dbReference type="Gene3D" id="1.20.1250.20">
    <property type="entry name" value="MFS general substrate transporter like domains"/>
    <property type="match status" value="1"/>
</dbReference>
<dbReference type="InParanoid" id="A0A7L9FJU8"/>
<gene>
    <name evidence="8" type="ORF">IG193_01710</name>
</gene>
<evidence type="ECO:0000256" key="3">
    <source>
        <dbReference type="ARBA" id="ARBA00022475"/>
    </source>
</evidence>
<dbReference type="PANTHER" id="PTHR23517">
    <property type="entry name" value="RESISTANCE PROTEIN MDTM, PUTATIVE-RELATED-RELATED"/>
    <property type="match status" value="1"/>
</dbReference>
<reference evidence="8 9" key="1">
    <citation type="submission" date="2020-10" db="EMBL/GenBank/DDBJ databases">
        <title>Thermofilum lucidum 3507LT sp. nov. a novel member of Thermofilaceae family isolated from Chile hot spring, and proposal of description order Thermofilales.</title>
        <authorList>
            <person name="Zayulina K.S."/>
            <person name="Elcheninov A.G."/>
            <person name="Toshchakov S.V."/>
            <person name="Kublanov I.V."/>
        </authorList>
    </citation>
    <scope>NUCLEOTIDE SEQUENCE [LARGE SCALE GENOMIC DNA]</scope>
    <source>
        <strain evidence="8 9">3507LT</strain>
    </source>
</reference>
<evidence type="ECO:0000256" key="7">
    <source>
        <dbReference type="SAM" id="Phobius"/>
    </source>
</evidence>
<dbReference type="AlphaFoldDB" id="A0A7L9FJU8"/>
<evidence type="ECO:0000256" key="5">
    <source>
        <dbReference type="ARBA" id="ARBA00022989"/>
    </source>
</evidence>
<sequence length="348" mass="37144">MPVLVLYAYNTSLSEFQISVITGFASLVYIVGALFSSNIHLRTGNPRAVIAASFAVMAMGFAALPFSYDFAGILESTSLVLLGFGVFWPAVEAYLSRKESSVSKFSFSWSSGSLIGALLTSTLLRLNPQILFAAYSLLSVLQALQGLKMSSASSRRAGTDLGSPGSVKDLLLYWTPWAYCIAYSASASGVLTFYPLFVADKNISRDYISLVNFTMLLSRTLTFFLFERLPAHLKNTLLASLGFAAGLALTSTTSVPVVVLIAGVIGYGQGVVYARALQLVFNKSGSTEKMTSLFESFIGLGYAVAPPLSSLANMAVGFEPIAFASTLALIFSLFPSLNSNLEEKVAGQ</sequence>
<feature type="transmembrane region" description="Helical" evidence="7">
    <location>
        <begin position="107"/>
        <end position="124"/>
    </location>
</feature>
<feature type="transmembrane region" description="Helical" evidence="7">
    <location>
        <begin position="78"/>
        <end position="95"/>
    </location>
</feature>
<evidence type="ECO:0000256" key="4">
    <source>
        <dbReference type="ARBA" id="ARBA00022692"/>
    </source>
</evidence>
<evidence type="ECO:0000256" key="1">
    <source>
        <dbReference type="ARBA" id="ARBA00004651"/>
    </source>
</evidence>
<comment type="subcellular location">
    <subcellularLocation>
        <location evidence="1">Cell membrane</location>
        <topology evidence="1">Multi-pass membrane protein</topology>
    </subcellularLocation>
</comment>
<keyword evidence="5 7" id="KW-1133">Transmembrane helix</keyword>
<dbReference type="EMBL" id="CP062310">
    <property type="protein sequence ID" value="QOJ79204.1"/>
    <property type="molecule type" value="Genomic_DNA"/>
</dbReference>
<feature type="transmembrane region" description="Helical" evidence="7">
    <location>
        <begin position="170"/>
        <end position="195"/>
    </location>
</feature>
<dbReference type="InterPro" id="IPR036259">
    <property type="entry name" value="MFS_trans_sf"/>
</dbReference>
<keyword evidence="6 7" id="KW-0472">Membrane</keyword>
<accession>A0A7L9FJU8</accession>
<dbReference type="InterPro" id="IPR050171">
    <property type="entry name" value="MFS_Transporters"/>
</dbReference>
<dbReference type="Pfam" id="PF07690">
    <property type="entry name" value="MFS_1"/>
    <property type="match status" value="1"/>
</dbReference>
<keyword evidence="4 7" id="KW-0812">Transmembrane</keyword>
<feature type="transmembrane region" description="Helical" evidence="7">
    <location>
        <begin position="238"/>
        <end position="265"/>
    </location>
</feature>
<feature type="transmembrane region" description="Helical" evidence="7">
    <location>
        <begin position="48"/>
        <end position="66"/>
    </location>
</feature>
<name>A0A7L9FJU8_9CREN</name>
<protein>
    <recommendedName>
        <fullName evidence="10">MFS transporter</fullName>
    </recommendedName>
</protein>
<evidence type="ECO:0000256" key="6">
    <source>
        <dbReference type="ARBA" id="ARBA00023136"/>
    </source>
</evidence>
<dbReference type="GO" id="GO:0022857">
    <property type="term" value="F:transmembrane transporter activity"/>
    <property type="evidence" value="ECO:0007669"/>
    <property type="project" value="InterPro"/>
</dbReference>
<dbReference type="KEGG" id="thel:IG193_01710"/>
<keyword evidence="3" id="KW-1003">Cell membrane</keyword>
<evidence type="ECO:0000313" key="8">
    <source>
        <dbReference type="EMBL" id="QOJ79204.1"/>
    </source>
</evidence>
<evidence type="ECO:0000256" key="2">
    <source>
        <dbReference type="ARBA" id="ARBA00022448"/>
    </source>
</evidence>
<organism evidence="8 9">
    <name type="scientific">Infirmifilum lucidum</name>
    <dbReference type="NCBI Taxonomy" id="2776706"/>
    <lineage>
        <taxon>Archaea</taxon>
        <taxon>Thermoproteota</taxon>
        <taxon>Thermoprotei</taxon>
        <taxon>Thermofilales</taxon>
        <taxon>Thermofilaceae</taxon>
        <taxon>Infirmifilum</taxon>
    </lineage>
</organism>
<keyword evidence="2" id="KW-0813">Transport</keyword>
<proteinExistence type="predicted"/>